<evidence type="ECO:0000313" key="9">
    <source>
        <dbReference type="EMBL" id="MBA0801256.1"/>
    </source>
</evidence>
<dbReference type="InterPro" id="IPR001245">
    <property type="entry name" value="Ser-Thr/Tyr_kinase_cat_dom"/>
</dbReference>
<feature type="domain" description="Protein kinase" evidence="8">
    <location>
        <begin position="1"/>
        <end position="408"/>
    </location>
</feature>
<name>A0A7J9GUJ2_9ROSI</name>
<dbReference type="PROSITE" id="PS50011">
    <property type="entry name" value="PROTEIN_KINASE_DOM"/>
    <property type="match status" value="1"/>
</dbReference>
<comment type="caution">
    <text evidence="9">The sequence shown here is derived from an EMBL/GenBank/DDBJ whole genome shotgun (WGS) entry which is preliminary data.</text>
</comment>
<comment type="similarity">
    <text evidence="1">Belongs to the protein kinase superfamily. TKL Ser/Thr protein kinase family.</text>
</comment>
<evidence type="ECO:0000256" key="7">
    <source>
        <dbReference type="SAM" id="MobiDB-lite"/>
    </source>
</evidence>
<dbReference type="GO" id="GO:0004674">
    <property type="term" value="F:protein serine/threonine kinase activity"/>
    <property type="evidence" value="ECO:0007669"/>
    <property type="project" value="TreeGrafter"/>
</dbReference>
<keyword evidence="5" id="KW-0067">ATP-binding</keyword>
<dbReference type="Gene3D" id="1.10.510.10">
    <property type="entry name" value="Transferase(Phosphotransferase) domain 1"/>
    <property type="match status" value="1"/>
</dbReference>
<evidence type="ECO:0000256" key="4">
    <source>
        <dbReference type="ARBA" id="ARBA00022777"/>
    </source>
</evidence>
<proteinExistence type="inferred from homology"/>
<accession>A0A7J9GUJ2</accession>
<evidence type="ECO:0000256" key="1">
    <source>
        <dbReference type="ARBA" id="ARBA00005843"/>
    </source>
</evidence>
<dbReference type="Proteomes" id="UP000593560">
    <property type="component" value="Unassembled WGS sequence"/>
</dbReference>
<dbReference type="InterPro" id="IPR002110">
    <property type="entry name" value="Ankyrin_rpt"/>
</dbReference>
<protein>
    <recommendedName>
        <fullName evidence="8">Protein kinase domain-containing protein</fullName>
    </recommendedName>
</protein>
<evidence type="ECO:0000256" key="2">
    <source>
        <dbReference type="ARBA" id="ARBA00022679"/>
    </source>
</evidence>
<dbReference type="EMBL" id="JABFAD010000006">
    <property type="protein sequence ID" value="MBA0801256.1"/>
    <property type="molecule type" value="Genomic_DNA"/>
</dbReference>
<dbReference type="PROSITE" id="PS50297">
    <property type="entry name" value="ANK_REP_REGION"/>
    <property type="match status" value="1"/>
</dbReference>
<keyword evidence="4" id="KW-0418">Kinase</keyword>
<dbReference type="InterPro" id="IPR036770">
    <property type="entry name" value="Ankyrin_rpt-contain_sf"/>
</dbReference>
<feature type="region of interest" description="Disordered" evidence="7">
    <location>
        <begin position="24"/>
        <end position="43"/>
    </location>
</feature>
<keyword evidence="6" id="KW-0040">ANK repeat</keyword>
<organism evidence="9 10">
    <name type="scientific">Gossypium harknessii</name>
    <dbReference type="NCBI Taxonomy" id="34285"/>
    <lineage>
        <taxon>Eukaryota</taxon>
        <taxon>Viridiplantae</taxon>
        <taxon>Streptophyta</taxon>
        <taxon>Embryophyta</taxon>
        <taxon>Tracheophyta</taxon>
        <taxon>Spermatophyta</taxon>
        <taxon>Magnoliopsida</taxon>
        <taxon>eudicotyledons</taxon>
        <taxon>Gunneridae</taxon>
        <taxon>Pentapetalae</taxon>
        <taxon>rosids</taxon>
        <taxon>malvids</taxon>
        <taxon>Malvales</taxon>
        <taxon>Malvaceae</taxon>
        <taxon>Malvoideae</taxon>
        <taxon>Gossypium</taxon>
    </lineage>
</organism>
<gene>
    <name evidence="9" type="ORF">Gohar_011632</name>
</gene>
<dbReference type="PROSITE" id="PS50088">
    <property type="entry name" value="ANK_REPEAT"/>
    <property type="match status" value="1"/>
</dbReference>
<evidence type="ECO:0000256" key="6">
    <source>
        <dbReference type="PROSITE-ProRule" id="PRU00023"/>
    </source>
</evidence>
<dbReference type="FunFam" id="3.30.200.20:FF:000180">
    <property type="entry name" value="serine/threonine-protein kinase STY46-like"/>
    <property type="match status" value="1"/>
</dbReference>
<dbReference type="Pfam" id="PF12796">
    <property type="entry name" value="Ank_2"/>
    <property type="match status" value="1"/>
</dbReference>
<keyword evidence="2" id="KW-0808">Transferase</keyword>
<dbReference type="SUPFAM" id="SSF56112">
    <property type="entry name" value="Protein kinase-like (PK-like)"/>
    <property type="match status" value="1"/>
</dbReference>
<feature type="repeat" description="ANK" evidence="6">
    <location>
        <begin position="101"/>
        <end position="133"/>
    </location>
</feature>
<keyword evidence="3" id="KW-0547">Nucleotide-binding</keyword>
<dbReference type="InterPro" id="IPR000719">
    <property type="entry name" value="Prot_kinase_dom"/>
</dbReference>
<reference evidence="9 10" key="1">
    <citation type="journal article" date="2019" name="Genome Biol. Evol.">
        <title>Insights into the evolution of the New World diploid cottons (Gossypium, subgenus Houzingenia) based on genome sequencing.</title>
        <authorList>
            <person name="Grover C.E."/>
            <person name="Arick M.A. 2nd"/>
            <person name="Thrash A."/>
            <person name="Conover J.L."/>
            <person name="Sanders W.S."/>
            <person name="Peterson D.G."/>
            <person name="Frelichowski J.E."/>
            <person name="Scheffler J.A."/>
            <person name="Scheffler B.E."/>
            <person name="Wendel J.F."/>
        </authorList>
    </citation>
    <scope>NUCLEOTIDE SEQUENCE [LARGE SCALE GENOMIC DNA]</scope>
    <source>
        <strain evidence="9">0</strain>
        <tissue evidence="9">Leaf</tissue>
    </source>
</reference>
<dbReference type="PANTHER" id="PTHR44329">
    <property type="entry name" value="SERINE/THREONINE-PROTEIN KINASE TNNI3K-RELATED"/>
    <property type="match status" value="1"/>
</dbReference>
<keyword evidence="10" id="KW-1185">Reference proteome</keyword>
<dbReference type="GO" id="GO:0005524">
    <property type="term" value="F:ATP binding"/>
    <property type="evidence" value="ECO:0007669"/>
    <property type="project" value="UniProtKB-KW"/>
</dbReference>
<evidence type="ECO:0000256" key="5">
    <source>
        <dbReference type="ARBA" id="ARBA00022840"/>
    </source>
</evidence>
<sequence>MENLTKREVSRQLSNRALKRGFSRQFSRQSSMDPRKNNQWFNFGRQSSVDPVQRSSVQEELTVPENLDSTMRLLFMACRGDTKGVEDLLNEGMDVNGIDLDGRTALHVAACEGHVEVVKLLLSRNANIDARDRWGSTAAADAKYYGNLDVYNILKARGASVPKTRKTPMTVSDPEEVPEYELNPAELQVRRSDGITKGSYQVAKWNGTKVSVKILDKDSFSDPETMYALIFFSFIFSKCLVTAFNLRIDVFQYTFSPFLEKRERNEYGARNVLMDSGGQLKVAGFGLLRLSNISYDKAKLSNPGAHVDPSNIYMAPEVYKNLIVDRSVDSYSFGVMLYEMIGGVTPFHHMPAEEAVKLMCLEGKRPPFKTKSKSYPPDLRELIEECWDPNPVVRPIFSEIIVRLDKVFANCSKHGKWKDTFKLPWYASTSSFNLVP</sequence>
<dbReference type="Gene3D" id="1.25.40.20">
    <property type="entry name" value="Ankyrin repeat-containing domain"/>
    <property type="match status" value="1"/>
</dbReference>
<evidence type="ECO:0000256" key="3">
    <source>
        <dbReference type="ARBA" id="ARBA00022741"/>
    </source>
</evidence>
<dbReference type="SUPFAM" id="SSF48403">
    <property type="entry name" value="Ankyrin repeat"/>
    <property type="match status" value="1"/>
</dbReference>
<dbReference type="Pfam" id="PF07714">
    <property type="entry name" value="PK_Tyr_Ser-Thr"/>
    <property type="match status" value="1"/>
</dbReference>
<evidence type="ECO:0000259" key="8">
    <source>
        <dbReference type="PROSITE" id="PS50011"/>
    </source>
</evidence>
<dbReference type="InterPro" id="IPR051681">
    <property type="entry name" value="Ser/Thr_Kinases-Pseudokinases"/>
</dbReference>
<dbReference type="SMART" id="SM00248">
    <property type="entry name" value="ANK"/>
    <property type="match status" value="2"/>
</dbReference>
<dbReference type="AlphaFoldDB" id="A0A7J9GUJ2"/>
<dbReference type="PANTHER" id="PTHR44329:SF7">
    <property type="entry name" value="OS02G0608500 PROTEIN"/>
    <property type="match status" value="1"/>
</dbReference>
<dbReference type="OrthoDB" id="4062651at2759"/>
<dbReference type="FunFam" id="1.25.40.20:FF:000211">
    <property type="entry name" value="Integrin-linked protein kinase 1"/>
    <property type="match status" value="1"/>
</dbReference>
<dbReference type="PIRSF" id="PIRSF000654">
    <property type="entry name" value="Integrin-linked_kinase"/>
    <property type="match status" value="1"/>
</dbReference>
<dbReference type="InterPro" id="IPR011009">
    <property type="entry name" value="Kinase-like_dom_sf"/>
</dbReference>
<evidence type="ECO:0000313" key="10">
    <source>
        <dbReference type="Proteomes" id="UP000593560"/>
    </source>
</evidence>